<dbReference type="NCBIfam" id="TIGR01981">
    <property type="entry name" value="sufD"/>
    <property type="match status" value="1"/>
</dbReference>
<dbReference type="PANTHER" id="PTHR43575">
    <property type="entry name" value="PROTEIN ABCI7, CHLOROPLASTIC"/>
    <property type="match status" value="1"/>
</dbReference>
<evidence type="ECO:0000259" key="3">
    <source>
        <dbReference type="Pfam" id="PF19295"/>
    </source>
</evidence>
<comment type="similarity">
    <text evidence="1">Belongs to the iron-sulfur cluster assembly SufBD family.</text>
</comment>
<name>A0ABV0KFV1_9CYAN</name>
<keyword evidence="5" id="KW-1185">Reference proteome</keyword>
<dbReference type="InterPro" id="IPR037284">
    <property type="entry name" value="SUF_FeS_clus_asmbl_SufBD_sf"/>
</dbReference>
<dbReference type="SUPFAM" id="SSF101960">
    <property type="entry name" value="Stabilizer of iron transporter SufD"/>
    <property type="match status" value="1"/>
</dbReference>
<reference evidence="4 5" key="1">
    <citation type="submission" date="2022-04" db="EMBL/GenBank/DDBJ databases">
        <title>Positive selection, recombination, and allopatry shape intraspecific diversity of widespread and dominant cyanobacteria.</title>
        <authorList>
            <person name="Wei J."/>
            <person name="Shu W."/>
            <person name="Hu C."/>
        </authorList>
    </citation>
    <scope>NUCLEOTIDE SEQUENCE [LARGE SCALE GENOMIC DNA]</scope>
    <source>
        <strain evidence="4 5">AS-A4</strain>
    </source>
</reference>
<dbReference type="InterPro" id="IPR000825">
    <property type="entry name" value="SUF_FeS_clus_asmbl_SufBD_core"/>
</dbReference>
<protein>
    <submittedName>
        <fullName evidence="4">Fe-S cluster assembly protein SufD</fullName>
    </submittedName>
</protein>
<evidence type="ECO:0000313" key="4">
    <source>
        <dbReference type="EMBL" id="MEP1058075.1"/>
    </source>
</evidence>
<dbReference type="Pfam" id="PF01458">
    <property type="entry name" value="SUFBD_core"/>
    <property type="match status" value="1"/>
</dbReference>
<sequence>MTTQSTVSDVAPTNGKLKVDRATYLQKLVSLRPELDASAGWLNVIRDRATARVQELAIPSTRDEEWRFTDLSALLQVTFQAVNELAPTLGFAAIQPFILPEAVSSRLVFVDGRYDAALSAVDDLPDGILVTHLVAGAELIEQLPRYLAQQQGAEETFTALNTANLSDGALVWVEKNQAIAHPIQILYVSTATQPTIAHPRALVVAESGSKLTLVEDYVTLYDGIYCTNPVTEIWLSDNAEVNHTRIQRDSIEAFHIGKTAVSQARDSRYTCNAVSLGAKLSRHNLEVYHTGEQTETTLNGLTIISGEQVADTHSTIAYTHPHGSSNQIHKCIVDDRAHAVFNGKVFVPRAAQLTDAKQLSSNLLLSPKARIDTKPQLEITADNVKCTHGATVSQLDSDEVFYLQSRGINEDSARKLLTYAFAYEVIREIPVASLREKLAAIVRTQQT</sequence>
<dbReference type="Proteomes" id="UP001476950">
    <property type="component" value="Unassembled WGS sequence"/>
</dbReference>
<dbReference type="InterPro" id="IPR011542">
    <property type="entry name" value="SUF_FeS_clus_asmbl_SufD"/>
</dbReference>
<dbReference type="Pfam" id="PF19295">
    <property type="entry name" value="SufBD_N"/>
    <property type="match status" value="1"/>
</dbReference>
<dbReference type="InterPro" id="IPR055346">
    <property type="entry name" value="Fe-S_cluster_assembly_SufBD"/>
</dbReference>
<dbReference type="InterPro" id="IPR045595">
    <property type="entry name" value="SufBD_N"/>
</dbReference>
<gene>
    <name evidence="4" type="primary">sufD</name>
    <name evidence="4" type="ORF">NDI38_06450</name>
</gene>
<organism evidence="4 5">
    <name type="scientific">Stenomitos frigidus AS-A4</name>
    <dbReference type="NCBI Taxonomy" id="2933935"/>
    <lineage>
        <taxon>Bacteria</taxon>
        <taxon>Bacillati</taxon>
        <taxon>Cyanobacteriota</taxon>
        <taxon>Cyanophyceae</taxon>
        <taxon>Leptolyngbyales</taxon>
        <taxon>Leptolyngbyaceae</taxon>
        <taxon>Stenomitos</taxon>
    </lineage>
</organism>
<accession>A0ABV0KFV1</accession>
<dbReference type="RefSeq" id="WP_190451566.1">
    <property type="nucleotide sequence ID" value="NZ_JAMPLM010000003.1"/>
</dbReference>
<evidence type="ECO:0000259" key="2">
    <source>
        <dbReference type="Pfam" id="PF01458"/>
    </source>
</evidence>
<dbReference type="EMBL" id="JAMPLM010000003">
    <property type="protein sequence ID" value="MEP1058075.1"/>
    <property type="molecule type" value="Genomic_DNA"/>
</dbReference>
<evidence type="ECO:0000256" key="1">
    <source>
        <dbReference type="ARBA" id="ARBA00043967"/>
    </source>
</evidence>
<dbReference type="PANTHER" id="PTHR43575:SF1">
    <property type="entry name" value="PROTEIN ABCI7, CHLOROPLASTIC"/>
    <property type="match status" value="1"/>
</dbReference>
<feature type="domain" description="SUF system FeS cluster assembly SufBD core" evidence="2">
    <location>
        <begin position="191"/>
        <end position="421"/>
    </location>
</feature>
<evidence type="ECO:0000313" key="5">
    <source>
        <dbReference type="Proteomes" id="UP001476950"/>
    </source>
</evidence>
<comment type="caution">
    <text evidence="4">The sequence shown here is derived from an EMBL/GenBank/DDBJ whole genome shotgun (WGS) entry which is preliminary data.</text>
</comment>
<feature type="domain" description="SUF system FeS cluster assembly SufBD N-terminal" evidence="3">
    <location>
        <begin position="37"/>
        <end position="185"/>
    </location>
</feature>
<proteinExistence type="inferred from homology"/>